<dbReference type="PANTHER" id="PTHR11365:SF2">
    <property type="entry name" value="5-OXOPROLINASE"/>
    <property type="match status" value="1"/>
</dbReference>
<comment type="similarity">
    <text evidence="1">Belongs to the oxoprolinase family.</text>
</comment>
<dbReference type="OrthoDB" id="3643at2759"/>
<evidence type="ECO:0000313" key="7">
    <source>
        <dbReference type="Proteomes" id="UP000268321"/>
    </source>
</evidence>
<dbReference type="EMBL" id="ML004449">
    <property type="protein sequence ID" value="RKP30958.1"/>
    <property type="molecule type" value="Genomic_DNA"/>
</dbReference>
<sequence length="1262" mass="134739">MGFRIAIDRGGTFTDCVGNPGTGKQEDDIVLKLLSVDPANYPDAPLEGIRRLLEKLTGKPVPRGQPLDTSQIEHLRMGTTVATNALLERKGHKCALVTTKGFKDVLVIGNQSRPHIFDLSISRPGVLYDMVVEIDERRPDRESVRAALQVLYDAKVRSIGVCLMHAYTYPEHEQLVGEIAAEIGFPHVSLSSALTPMIKFVSRANSCVVDAYLTPEIRTYLRSFEAGLAHGYYARNNPSGVRCHFMQSDGGLVDARAFSGLRAILSGPAGGVVGYAATCYDPASATPLIGFDMGGTSTDVSRYSDGKLQHVFETVTAGVTVQSPQLDINTVAAGGGSNLAYKNGLFVVGPESAASEPGPACYRKGGPLTVTDANLFLGRLLPEYFPRIFGPKEDQSLDYDAAAAKFEALTEHINSTSGGAPMTPQQVAHGFIVVANETMARPIRQLAEAKGYATAAHRIVSFGGAGGQHAVAIAASLGIRTVLIHRYSSVLSAYGMMLADVVEDVLEPCSVPLDNSSRATLEARLADLRERARAVLCAQEFRDADIEYEDYVNARFSGTESAIMVLRGSEWAFRETFCAIHKREFGFVFDKEILVDDVRVRAVGRSPREQDMGVDAQIRALHEAGKVMPPPRELARLVKSVYFDGADRETPVYRLEDFSAGHEVRGPAIIADGTQTNVIPPGALALVLKSHVVVTVGQEVGQEVGQKGEASASPVDLVLLSIFSHRFMDIAEQMGHALQKTAVSVNVKERLDFSCALFDEDGNLVANAPHVPVHLGSMSTCVRFQSDLWKDRLQPGDVLVTNHPMAGGTHLPDITVITPVFRAGRISFYVASRAHHSDIGGLLPGSMSPHSKCLAHEGAAIYLELLVCDGEFRETRMTELLLAEPAKEPGCSGTRRLSDNISDLKAQVAANHKGTGLVAALVSEFGAATVAKYMRAIQDNAAETLARMLERVLAQHGDELNASDYMDDGSRVALRVARDTDSTVVFDFSGSGMQTYGNNNAPVAITHSAIIYCLRSLVDEAIPLNQGCLRPVRVVVPEHSILNPDDGCAVVAGNVCVVLRAFGAAANSQTCCNNFTFGVGGHDHSGNYVQGFGYYETIAGGHGAGPTWDGVSGVHTHMTNTRITDAEVLEKRYPVLLREFSVRAGSGGAGAHAGGCGLVRDMEFRVPVTASILSERRVVPPHGLAGGHDGARGLNVWVRQVNLGGKAAVSAAAGDRIVIQTPGGGGYGAPTETHATAPRTHAADKIVGTGLLSLWSSAQLSG</sequence>
<dbReference type="Pfam" id="PF05378">
    <property type="entry name" value="Hydant_A_N"/>
    <property type="match status" value="1"/>
</dbReference>
<dbReference type="InterPro" id="IPR003692">
    <property type="entry name" value="Hydantoinase_B"/>
</dbReference>
<dbReference type="AlphaFoldDB" id="A0A4P9ZDW5"/>
<dbReference type="InterPro" id="IPR008040">
    <property type="entry name" value="Hydant_A_N"/>
</dbReference>
<keyword evidence="7" id="KW-1185">Reference proteome</keyword>
<dbReference type="GO" id="GO:0017168">
    <property type="term" value="F:5-oxoprolinase (ATP-hydrolyzing) activity"/>
    <property type="evidence" value="ECO:0007669"/>
    <property type="project" value="TreeGrafter"/>
</dbReference>
<proteinExistence type="inferred from homology"/>
<dbReference type="Pfam" id="PF19278">
    <property type="entry name" value="Hydant_A_C"/>
    <property type="match status" value="1"/>
</dbReference>
<dbReference type="InterPro" id="IPR045079">
    <property type="entry name" value="Oxoprolinase-like"/>
</dbReference>
<feature type="domain" description="Hydantoinase A/oxoprolinase" evidence="2">
    <location>
        <begin position="203"/>
        <end position="504"/>
    </location>
</feature>
<dbReference type="Proteomes" id="UP000268321">
    <property type="component" value="Unassembled WGS sequence"/>
</dbReference>
<evidence type="ECO:0000259" key="3">
    <source>
        <dbReference type="Pfam" id="PF02538"/>
    </source>
</evidence>
<name>A0A4P9ZDW5_9ASCO</name>
<feature type="domain" description="Hydantoinase B/oxoprolinase" evidence="3">
    <location>
        <begin position="716"/>
        <end position="1230"/>
    </location>
</feature>
<organism evidence="6 7">
    <name type="scientific">Metschnikowia bicuspidata</name>
    <dbReference type="NCBI Taxonomy" id="27322"/>
    <lineage>
        <taxon>Eukaryota</taxon>
        <taxon>Fungi</taxon>
        <taxon>Dikarya</taxon>
        <taxon>Ascomycota</taxon>
        <taxon>Saccharomycotina</taxon>
        <taxon>Pichiomycetes</taxon>
        <taxon>Metschnikowiaceae</taxon>
        <taxon>Metschnikowia</taxon>
    </lineage>
</organism>
<dbReference type="GO" id="GO:0005829">
    <property type="term" value="C:cytosol"/>
    <property type="evidence" value="ECO:0007669"/>
    <property type="project" value="TreeGrafter"/>
</dbReference>
<dbReference type="InterPro" id="IPR002821">
    <property type="entry name" value="Hydantoinase_A"/>
</dbReference>
<accession>A0A4P9ZDW5</accession>
<dbReference type="Pfam" id="PF02538">
    <property type="entry name" value="Hydantoinase_B"/>
    <property type="match status" value="1"/>
</dbReference>
<evidence type="ECO:0000259" key="2">
    <source>
        <dbReference type="Pfam" id="PF01968"/>
    </source>
</evidence>
<dbReference type="InterPro" id="IPR049517">
    <property type="entry name" value="ACX-like_C"/>
</dbReference>
<feature type="domain" description="Acetophenone carboxylase-like C-terminal" evidence="5">
    <location>
        <begin position="628"/>
        <end position="686"/>
    </location>
</feature>
<evidence type="ECO:0000313" key="6">
    <source>
        <dbReference type="EMBL" id="RKP30958.1"/>
    </source>
</evidence>
<protein>
    <submittedName>
        <fullName evidence="6">Hydantoinase B multi-domain protein</fullName>
    </submittedName>
</protein>
<evidence type="ECO:0000259" key="5">
    <source>
        <dbReference type="Pfam" id="PF19278"/>
    </source>
</evidence>
<dbReference type="GO" id="GO:0006749">
    <property type="term" value="P:glutathione metabolic process"/>
    <property type="evidence" value="ECO:0007669"/>
    <property type="project" value="TreeGrafter"/>
</dbReference>
<dbReference type="PANTHER" id="PTHR11365">
    <property type="entry name" value="5-OXOPROLINASE RELATED"/>
    <property type="match status" value="1"/>
</dbReference>
<gene>
    <name evidence="6" type="ORF">METBISCDRAFT_30551</name>
</gene>
<dbReference type="Pfam" id="PF01968">
    <property type="entry name" value="Hydantoinase_A"/>
    <property type="match status" value="1"/>
</dbReference>
<reference evidence="7" key="1">
    <citation type="journal article" date="2018" name="Nat. Microbiol.">
        <title>Leveraging single-cell genomics to expand the fungal tree of life.</title>
        <authorList>
            <person name="Ahrendt S.R."/>
            <person name="Quandt C.A."/>
            <person name="Ciobanu D."/>
            <person name="Clum A."/>
            <person name="Salamov A."/>
            <person name="Andreopoulos B."/>
            <person name="Cheng J.F."/>
            <person name="Woyke T."/>
            <person name="Pelin A."/>
            <person name="Henrissat B."/>
            <person name="Reynolds N.K."/>
            <person name="Benny G.L."/>
            <person name="Smith M.E."/>
            <person name="James T.Y."/>
            <person name="Grigoriev I.V."/>
        </authorList>
    </citation>
    <scope>NUCLEOTIDE SEQUENCE [LARGE SCALE GENOMIC DNA]</scope>
    <source>
        <strain evidence="7">Baker2002</strain>
    </source>
</reference>
<feature type="domain" description="Hydantoinase/oxoprolinase N-terminal" evidence="4">
    <location>
        <begin position="4"/>
        <end position="183"/>
    </location>
</feature>
<evidence type="ECO:0000256" key="1">
    <source>
        <dbReference type="ARBA" id="ARBA00010403"/>
    </source>
</evidence>
<evidence type="ECO:0000259" key="4">
    <source>
        <dbReference type="Pfam" id="PF05378"/>
    </source>
</evidence>